<keyword evidence="2" id="KW-0472">Membrane</keyword>
<evidence type="ECO:0000256" key="2">
    <source>
        <dbReference type="SAM" id="Phobius"/>
    </source>
</evidence>
<proteinExistence type="predicted"/>
<reference evidence="3" key="1">
    <citation type="submission" date="2023-03" db="EMBL/GenBank/DDBJ databases">
        <title>Massive genome expansion in bonnet fungi (Mycena s.s.) driven by repeated elements and novel gene families across ecological guilds.</title>
        <authorList>
            <consortium name="Lawrence Berkeley National Laboratory"/>
            <person name="Harder C.B."/>
            <person name="Miyauchi S."/>
            <person name="Viragh M."/>
            <person name="Kuo A."/>
            <person name="Thoen E."/>
            <person name="Andreopoulos B."/>
            <person name="Lu D."/>
            <person name="Skrede I."/>
            <person name="Drula E."/>
            <person name="Henrissat B."/>
            <person name="Morin E."/>
            <person name="Kohler A."/>
            <person name="Barry K."/>
            <person name="LaButti K."/>
            <person name="Morin E."/>
            <person name="Salamov A."/>
            <person name="Lipzen A."/>
            <person name="Mereny Z."/>
            <person name="Hegedus B."/>
            <person name="Baldrian P."/>
            <person name="Stursova M."/>
            <person name="Weitz H."/>
            <person name="Taylor A."/>
            <person name="Grigoriev I.V."/>
            <person name="Nagy L.G."/>
            <person name="Martin F."/>
            <person name="Kauserud H."/>
        </authorList>
    </citation>
    <scope>NUCLEOTIDE SEQUENCE</scope>
    <source>
        <strain evidence="3">CBHHK200</strain>
    </source>
</reference>
<keyword evidence="2" id="KW-0812">Transmembrane</keyword>
<evidence type="ECO:0000313" key="3">
    <source>
        <dbReference type="EMBL" id="KAJ7020753.1"/>
    </source>
</evidence>
<dbReference type="EMBL" id="JARJCM010000252">
    <property type="protein sequence ID" value="KAJ7020753.1"/>
    <property type="molecule type" value="Genomic_DNA"/>
</dbReference>
<comment type="caution">
    <text evidence="3">The sequence shown here is derived from an EMBL/GenBank/DDBJ whole genome shotgun (WGS) entry which is preliminary data.</text>
</comment>
<organism evidence="3 4">
    <name type="scientific">Mycena alexandri</name>
    <dbReference type="NCBI Taxonomy" id="1745969"/>
    <lineage>
        <taxon>Eukaryota</taxon>
        <taxon>Fungi</taxon>
        <taxon>Dikarya</taxon>
        <taxon>Basidiomycota</taxon>
        <taxon>Agaricomycotina</taxon>
        <taxon>Agaricomycetes</taxon>
        <taxon>Agaricomycetidae</taxon>
        <taxon>Agaricales</taxon>
        <taxon>Marasmiineae</taxon>
        <taxon>Mycenaceae</taxon>
        <taxon>Mycena</taxon>
    </lineage>
</organism>
<feature type="transmembrane region" description="Helical" evidence="2">
    <location>
        <begin position="328"/>
        <end position="348"/>
    </location>
</feature>
<feature type="transmembrane region" description="Helical" evidence="2">
    <location>
        <begin position="198"/>
        <end position="218"/>
    </location>
</feature>
<feature type="region of interest" description="Disordered" evidence="1">
    <location>
        <begin position="270"/>
        <end position="313"/>
    </location>
</feature>
<feature type="transmembrane region" description="Helical" evidence="2">
    <location>
        <begin position="238"/>
        <end position="255"/>
    </location>
</feature>
<gene>
    <name evidence="3" type="ORF">C8F04DRAFT_1241769</name>
</gene>
<sequence>MARTNDGTSLVSGIQDISAFLPIIGTDQCERHVGEALEGGYLYAAAAPLSMFGSLGIVKASTAILVASFSPGSAQMLVNAGFKLEGSVAAMLGTAPSKRNTLKSTDNDSEVPYGEYIGQMLANAGFELANTGFKLKGSVGAMPATAPSKRDTSKNTDNDSEAFKTGYVAAQKLRALLAEQHIDLEKSKVKLAFNYASWNWGLCISTSLLVCLSILPYIGLIRDSDPPPRSFPAWAPPLMRIAGSAISVIVAQMIIQGKIQQALQSMLDGTEPSARAPSSDLEKGDSGTLGQPPNAADGSAQAKVKREAALGPPPHNITSRIRFTALQLLLFIGIGATAVGYLGCFTVVQNAPASSTYMWLGIEVALALLRIYIWGLNPSWDEATGLTLELQLPNDFEQAPRITTAQDLQEDILPSVYYKQQTPFVILTDSEFLEYISQYTGPVERFSDPDNHVAIYYTLAGCFGRESEEAKALLTTILDLESRTTFLLVNYCSPIDGGCGSNDPVIYSAASELLQDVGIMTAKCGIQLHPEHKFRNTEHFAAIAQHSQTIANRIGGMDRVTRLHVSWGLELSASELEKRKQMDTPTLPLTQFEKAYLKVHQLAYLWRGDFDRELDLHVVECMATVLELESPGDKEDIFNIAVALEELVNYESAFFEKHLAARYPSSHIFHQWAQRLEVRQAGKARNEALTRRIAKYQGLAGTAENSFSELPKKVMVVTDIDDNSLKQLHRVEPRPWWPASVIALLELEQVQVDHRLALWEDSTSSSHLAQAIFAAYPSAACANDPELFAIMATRGCAVFDFADEKTISAPAFDKLPNEVGVSLLQCPKQWVPRLTNLVQLNPRILALQIPQGVGDELQGAVERNRRDWGTNTSNLSDGISRFCFADGFLARGSFMLVNSGEATGFLWIKTDRAGTWRVNFWHYLSSVDDFSVSLTLRTQVAGDTTLLSTMEISPIKEFKRDSLTVELPAGVHQIDLRFFQKDAYGFAYLLRKVWVTRISPETDEDISAVGDKLISNEEESEHAKVEEA</sequence>
<keyword evidence="2" id="KW-1133">Transmembrane helix</keyword>
<dbReference type="Proteomes" id="UP001218188">
    <property type="component" value="Unassembled WGS sequence"/>
</dbReference>
<dbReference type="AlphaFoldDB" id="A0AAD6WN90"/>
<evidence type="ECO:0000256" key="1">
    <source>
        <dbReference type="SAM" id="MobiDB-lite"/>
    </source>
</evidence>
<name>A0AAD6WN90_9AGAR</name>
<accession>A0AAD6WN90</accession>
<evidence type="ECO:0000313" key="4">
    <source>
        <dbReference type="Proteomes" id="UP001218188"/>
    </source>
</evidence>
<keyword evidence="4" id="KW-1185">Reference proteome</keyword>
<protein>
    <submittedName>
        <fullName evidence="3">Uncharacterized protein</fullName>
    </submittedName>
</protein>